<dbReference type="Proteomes" id="UP000198701">
    <property type="component" value="Unassembled WGS sequence"/>
</dbReference>
<dbReference type="RefSeq" id="WP_092323540.1">
    <property type="nucleotide sequence ID" value="NZ_FNFU01000009.1"/>
</dbReference>
<evidence type="ECO:0000313" key="5">
    <source>
        <dbReference type="Proteomes" id="UP000198701"/>
    </source>
</evidence>
<dbReference type="Gene3D" id="2.30.40.10">
    <property type="entry name" value="Urease, subunit C, domain 1"/>
    <property type="match status" value="1"/>
</dbReference>
<sequence length="504" mass="51932">MSGAGASGAGASGAAGSGAASYSPRDATGAPEPVAYWCETLLVDGVPTPGVRLEVGADGRLSGVTGGAEPLPGDVRLGTVLPGMANAHSHAFHRALRGRTHADVGDFWQWREAMYLAAGRLDPDRYYALARAVFAEMLVSGWTAVGEFHYVHHRPDGSRYPREHAMELALAAAARDVGIRLVLLDTVYLAGGIGRPLAPEQRAFDDGSAAGWLERWNALGEALGADPDARVSLGAAIHSVRAVPPDAIRQVLAGLPPAVPLHIHLSEQPQENADCLTEYGRTPAGVLAGLGALTPRLSVVHATHLSDEDVTLIGAAGATVVMCPTTEADLGDGIGPARRLSDAGAPIALGSDQNAVVDPMLEMRGLEAGERLASGERGRFDPASLLAAASTNGYASLGLGENRLRPGDLCDLVELSTRSVRTVGSAPAQLPLTATASDVLRVIVHGVIVADSGRLVPADLVSADGAADRLPETLLREALAALETALPTRDPAPPTHDATSGDTA</sequence>
<evidence type="ECO:0000256" key="1">
    <source>
        <dbReference type="ARBA" id="ARBA00022801"/>
    </source>
</evidence>
<dbReference type="InterPro" id="IPR011059">
    <property type="entry name" value="Metal-dep_hydrolase_composite"/>
</dbReference>
<dbReference type="STRING" id="386301.SAMN05216282_10991"/>
<feature type="compositionally biased region" description="Gly residues" evidence="2">
    <location>
        <begin position="1"/>
        <end position="16"/>
    </location>
</feature>
<dbReference type="GO" id="GO:0016810">
    <property type="term" value="F:hydrolase activity, acting on carbon-nitrogen (but not peptide) bonds"/>
    <property type="evidence" value="ECO:0007669"/>
    <property type="project" value="InterPro"/>
</dbReference>
<dbReference type="NCBIfam" id="NF006681">
    <property type="entry name" value="PRK09229.1-2"/>
    <property type="match status" value="1"/>
</dbReference>
<evidence type="ECO:0000259" key="3">
    <source>
        <dbReference type="Pfam" id="PF01979"/>
    </source>
</evidence>
<dbReference type="InterPro" id="IPR050287">
    <property type="entry name" value="MTA/SAH_deaminase"/>
</dbReference>
<dbReference type="Pfam" id="PF01979">
    <property type="entry name" value="Amidohydro_1"/>
    <property type="match status" value="1"/>
</dbReference>
<dbReference type="PANTHER" id="PTHR43794">
    <property type="entry name" value="AMINOHYDROLASE SSNA-RELATED"/>
    <property type="match status" value="1"/>
</dbReference>
<dbReference type="Gene3D" id="3.20.20.140">
    <property type="entry name" value="Metal-dependent hydrolases"/>
    <property type="match status" value="1"/>
</dbReference>
<keyword evidence="5" id="KW-1185">Reference proteome</keyword>
<dbReference type="OrthoDB" id="3204583at2"/>
<feature type="region of interest" description="Disordered" evidence="2">
    <location>
        <begin position="484"/>
        <end position="504"/>
    </location>
</feature>
<gene>
    <name evidence="4" type="ORF">SAMN05216282_10991</name>
</gene>
<feature type="domain" description="Amidohydrolase-related" evidence="3">
    <location>
        <begin position="79"/>
        <end position="449"/>
    </location>
</feature>
<dbReference type="InterPro" id="IPR032466">
    <property type="entry name" value="Metal_Hydrolase"/>
</dbReference>
<dbReference type="PANTHER" id="PTHR43794:SF11">
    <property type="entry name" value="AMIDOHYDROLASE-RELATED DOMAIN-CONTAINING PROTEIN"/>
    <property type="match status" value="1"/>
</dbReference>
<dbReference type="AlphaFoldDB" id="A0A1G9DL73"/>
<accession>A0A1G9DL73</accession>
<organism evidence="4 5">
    <name type="scientific">Cryobacterium psychrotolerans</name>
    <dbReference type="NCBI Taxonomy" id="386301"/>
    <lineage>
        <taxon>Bacteria</taxon>
        <taxon>Bacillati</taxon>
        <taxon>Actinomycetota</taxon>
        <taxon>Actinomycetes</taxon>
        <taxon>Micrococcales</taxon>
        <taxon>Microbacteriaceae</taxon>
        <taxon>Cryobacterium</taxon>
    </lineage>
</organism>
<dbReference type="SUPFAM" id="SSF51556">
    <property type="entry name" value="Metallo-dependent hydrolases"/>
    <property type="match status" value="1"/>
</dbReference>
<evidence type="ECO:0000313" key="4">
    <source>
        <dbReference type="EMBL" id="SDK64647.1"/>
    </source>
</evidence>
<name>A0A1G9DL73_9MICO</name>
<protein>
    <submittedName>
        <fullName evidence="4">Formiminoglutamate deiminase</fullName>
    </submittedName>
</protein>
<feature type="region of interest" description="Disordered" evidence="2">
    <location>
        <begin position="1"/>
        <end position="25"/>
    </location>
</feature>
<dbReference type="EMBL" id="FNFU01000009">
    <property type="protein sequence ID" value="SDK64647.1"/>
    <property type="molecule type" value="Genomic_DNA"/>
</dbReference>
<dbReference type="InterPro" id="IPR006680">
    <property type="entry name" value="Amidohydro-rel"/>
</dbReference>
<reference evidence="4 5" key="1">
    <citation type="submission" date="2016-10" db="EMBL/GenBank/DDBJ databases">
        <authorList>
            <person name="de Groot N.N."/>
        </authorList>
    </citation>
    <scope>NUCLEOTIDE SEQUENCE [LARGE SCALE GENOMIC DNA]</scope>
    <source>
        <strain evidence="4 5">CGMCC 1.5382</strain>
    </source>
</reference>
<evidence type="ECO:0000256" key="2">
    <source>
        <dbReference type="SAM" id="MobiDB-lite"/>
    </source>
</evidence>
<keyword evidence="1" id="KW-0378">Hydrolase</keyword>
<proteinExistence type="predicted"/>